<evidence type="ECO:0008006" key="4">
    <source>
        <dbReference type="Google" id="ProtNLM"/>
    </source>
</evidence>
<dbReference type="Gene3D" id="3.40.395.10">
    <property type="entry name" value="Adenoviral Proteinase, Chain A"/>
    <property type="match status" value="1"/>
</dbReference>
<evidence type="ECO:0000256" key="1">
    <source>
        <dbReference type="SAM" id="MobiDB-lite"/>
    </source>
</evidence>
<gene>
    <name evidence="2" type="ORF">H5410_002739</name>
</gene>
<keyword evidence="3" id="KW-1185">Reference proteome</keyword>
<dbReference type="InterPro" id="IPR038765">
    <property type="entry name" value="Papain-like_cys_pep_sf"/>
</dbReference>
<dbReference type="PANTHER" id="PTHR33022:SF20">
    <property type="entry name" value="UBIQUITIN-LIKE PROTEASE FAMILY PROFILE DOMAIN-CONTAINING PROTEIN"/>
    <property type="match status" value="1"/>
</dbReference>
<feature type="compositionally biased region" description="Basic and acidic residues" evidence="1">
    <location>
        <begin position="132"/>
        <end position="145"/>
    </location>
</feature>
<reference evidence="2 3" key="1">
    <citation type="submission" date="2020-09" db="EMBL/GenBank/DDBJ databases">
        <title>De no assembly of potato wild relative species, Solanum commersonii.</title>
        <authorList>
            <person name="Cho K."/>
        </authorList>
    </citation>
    <scope>NUCLEOTIDE SEQUENCE [LARGE SCALE GENOMIC DNA]</scope>
    <source>
        <strain evidence="2">LZ3.2</strain>
        <tissue evidence="2">Leaf</tissue>
    </source>
</reference>
<dbReference type="SUPFAM" id="SSF54001">
    <property type="entry name" value="Cysteine proteinases"/>
    <property type="match status" value="1"/>
</dbReference>
<dbReference type="EMBL" id="JACXVP010000001">
    <property type="protein sequence ID" value="KAG5631022.1"/>
    <property type="molecule type" value="Genomic_DNA"/>
</dbReference>
<name>A0A9J6B2S9_SOLCO</name>
<dbReference type="AlphaFoldDB" id="A0A9J6B2S9"/>
<proteinExistence type="predicted"/>
<comment type="caution">
    <text evidence="2">The sequence shown here is derived from an EMBL/GenBank/DDBJ whole genome shotgun (WGS) entry which is preliminary data.</text>
</comment>
<dbReference type="OrthoDB" id="1291327at2759"/>
<organism evidence="2 3">
    <name type="scientific">Solanum commersonii</name>
    <name type="common">Commerson's wild potato</name>
    <name type="synonym">Commerson's nightshade</name>
    <dbReference type="NCBI Taxonomy" id="4109"/>
    <lineage>
        <taxon>Eukaryota</taxon>
        <taxon>Viridiplantae</taxon>
        <taxon>Streptophyta</taxon>
        <taxon>Embryophyta</taxon>
        <taxon>Tracheophyta</taxon>
        <taxon>Spermatophyta</taxon>
        <taxon>Magnoliopsida</taxon>
        <taxon>eudicotyledons</taxon>
        <taxon>Gunneridae</taxon>
        <taxon>Pentapetalae</taxon>
        <taxon>asterids</taxon>
        <taxon>lamiids</taxon>
        <taxon>Solanales</taxon>
        <taxon>Solanaceae</taxon>
        <taxon>Solanoideae</taxon>
        <taxon>Solaneae</taxon>
        <taxon>Solanum</taxon>
    </lineage>
</organism>
<accession>A0A9J6B2S9</accession>
<feature type="region of interest" description="Disordered" evidence="1">
    <location>
        <begin position="126"/>
        <end position="145"/>
    </location>
</feature>
<dbReference type="PANTHER" id="PTHR33022">
    <property type="entry name" value="DUF1985 DOMAIN-CONTAINING PROTEIN"/>
    <property type="match status" value="1"/>
</dbReference>
<evidence type="ECO:0000313" key="3">
    <source>
        <dbReference type="Proteomes" id="UP000824120"/>
    </source>
</evidence>
<dbReference type="Proteomes" id="UP000824120">
    <property type="component" value="Chromosome 1"/>
</dbReference>
<sequence length="145" mass="16729">MLHKNLNPKNLSYHTVDNIFIPVNVKKKLHWVLIVISFNDHCIKVWTFQFTDIKPMLNMTSLTLSMSKAYPNNQKIVAAYMEFLSEGKDIPTAIDTEEVRIRYASLLWNYDIQKLQAGTVTANEASLKPTKNRTESDSSERIIIQ</sequence>
<evidence type="ECO:0000313" key="2">
    <source>
        <dbReference type="EMBL" id="KAG5631022.1"/>
    </source>
</evidence>
<protein>
    <recommendedName>
        <fullName evidence="4">Ubiquitin-like protease family profile domain-containing protein</fullName>
    </recommendedName>
</protein>